<dbReference type="Proteomes" id="UP000271469">
    <property type="component" value="Chromosome"/>
</dbReference>
<name>A0A3G8JR54_9ACTN</name>
<keyword evidence="1" id="KW-0732">Signal</keyword>
<reference evidence="2 3" key="1">
    <citation type="submission" date="2018-11" db="EMBL/GenBank/DDBJ databases">
        <title>Gordonia insulae sp. nov., isolated from an island soil.</title>
        <authorList>
            <person name="Kim Y.S."/>
            <person name="Kim S.B."/>
        </authorList>
    </citation>
    <scope>NUCLEOTIDE SEQUENCE [LARGE SCALE GENOMIC DNA]</scope>
    <source>
        <strain evidence="2 3">MMS17-SY073</strain>
    </source>
</reference>
<evidence type="ECO:0000313" key="3">
    <source>
        <dbReference type="Proteomes" id="UP000271469"/>
    </source>
</evidence>
<dbReference type="RefSeq" id="WP_232016987.1">
    <property type="nucleotide sequence ID" value="NZ_CP033972.1"/>
</dbReference>
<dbReference type="NCBIfam" id="TIGR04529">
    <property type="entry name" value="MTB_hemophore"/>
    <property type="match status" value="1"/>
</dbReference>
<dbReference type="EMBL" id="CP033972">
    <property type="protein sequence ID" value="AZG47376.1"/>
    <property type="molecule type" value="Genomic_DNA"/>
</dbReference>
<feature type="signal peptide" evidence="1">
    <location>
        <begin position="1"/>
        <end position="32"/>
    </location>
</feature>
<evidence type="ECO:0000313" key="2">
    <source>
        <dbReference type="EMBL" id="AZG47376.1"/>
    </source>
</evidence>
<feature type="chain" id="PRO_5018123962" description="Haemophore haem-binding domain-containing protein" evidence="1">
    <location>
        <begin position="33"/>
        <end position="136"/>
    </location>
</feature>
<gene>
    <name evidence="2" type="ORF">D7316_03985</name>
</gene>
<evidence type="ECO:0000256" key="1">
    <source>
        <dbReference type="SAM" id="SignalP"/>
    </source>
</evidence>
<dbReference type="KEGG" id="gom:D7316_03985"/>
<protein>
    <recommendedName>
        <fullName evidence="4">Haemophore haem-binding domain-containing protein</fullName>
    </recommendedName>
</protein>
<keyword evidence="3" id="KW-1185">Reference proteome</keyword>
<accession>A0A3G8JR54</accession>
<dbReference type="GO" id="GO:0020037">
    <property type="term" value="F:heme binding"/>
    <property type="evidence" value="ECO:0007669"/>
    <property type="project" value="InterPro"/>
</dbReference>
<evidence type="ECO:0008006" key="4">
    <source>
        <dbReference type="Google" id="ProtNLM"/>
    </source>
</evidence>
<sequence length="136" mass="14771">MDFTARFTRRVVCSIAGAGIASAIAVGGVATAAPAPAPHAQVPGTQCSVAQVERALAKEDPALAKRIEQNPKMKKHFESALTMTRAQKQAKRAEFRKNHPAEAAIVRFARDHHLTKPEMAHARDAVKKAKMTCEQY</sequence>
<dbReference type="InterPro" id="IPR032407">
    <property type="entry name" value="MHB"/>
</dbReference>
<organism evidence="2 3">
    <name type="scientific">Gordonia insulae</name>
    <dbReference type="NCBI Taxonomy" id="2420509"/>
    <lineage>
        <taxon>Bacteria</taxon>
        <taxon>Bacillati</taxon>
        <taxon>Actinomycetota</taxon>
        <taxon>Actinomycetes</taxon>
        <taxon>Mycobacteriales</taxon>
        <taxon>Gordoniaceae</taxon>
        <taxon>Gordonia</taxon>
    </lineage>
</organism>
<proteinExistence type="predicted"/>
<dbReference type="AlphaFoldDB" id="A0A3G8JR54"/>